<gene>
    <name evidence="2" type="ORF">HMPREF1978_00659</name>
</gene>
<dbReference type="PATRIC" id="fig|1321817.3.peg.577"/>
<dbReference type="HOGENOM" id="CLU_2766533_0_0_11"/>
<evidence type="ECO:0000313" key="2">
    <source>
        <dbReference type="EMBL" id="ERH17262.1"/>
    </source>
</evidence>
<dbReference type="Proteomes" id="UP000016481">
    <property type="component" value="Unassembled WGS sequence"/>
</dbReference>
<dbReference type="AlphaFoldDB" id="U1RFI2"/>
<dbReference type="EMBL" id="AWSC01000020">
    <property type="protein sequence ID" value="ERH17262.1"/>
    <property type="molecule type" value="Genomic_DNA"/>
</dbReference>
<name>U1RFI2_9ACTO</name>
<evidence type="ECO:0000313" key="3">
    <source>
        <dbReference type="Proteomes" id="UP000016481"/>
    </source>
</evidence>
<proteinExistence type="predicted"/>
<accession>U1RFI2</accession>
<feature type="region of interest" description="Disordered" evidence="1">
    <location>
        <begin position="21"/>
        <end position="40"/>
    </location>
</feature>
<comment type="caution">
    <text evidence="2">The sequence shown here is derived from an EMBL/GenBank/DDBJ whole genome shotgun (WGS) entry which is preliminary data.</text>
</comment>
<protein>
    <submittedName>
        <fullName evidence="2">Uncharacterized protein</fullName>
    </submittedName>
</protein>
<sequence length="69" mass="7211">MTKAVLARVIGADKVRRRPFKAGARTAAARNQAPGSPQPRRYVAGLGAVAAARQPYSQAPTQQSKIAGP</sequence>
<organism evidence="2 3">
    <name type="scientific">Actinomyces graevenitzii F0530</name>
    <dbReference type="NCBI Taxonomy" id="1321817"/>
    <lineage>
        <taxon>Bacteria</taxon>
        <taxon>Bacillati</taxon>
        <taxon>Actinomycetota</taxon>
        <taxon>Actinomycetes</taxon>
        <taxon>Actinomycetales</taxon>
        <taxon>Actinomycetaceae</taxon>
        <taxon>Actinomyces</taxon>
    </lineage>
</organism>
<feature type="compositionally biased region" description="Low complexity" evidence="1">
    <location>
        <begin position="21"/>
        <end position="33"/>
    </location>
</feature>
<reference evidence="2 3" key="1">
    <citation type="submission" date="2013-08" db="EMBL/GenBank/DDBJ databases">
        <authorList>
            <person name="Weinstock G."/>
            <person name="Sodergren E."/>
            <person name="Wylie T."/>
            <person name="Fulton L."/>
            <person name="Fulton R."/>
            <person name="Fronick C."/>
            <person name="O'Laughlin M."/>
            <person name="Godfrey J."/>
            <person name="Miner T."/>
            <person name="Herter B."/>
            <person name="Appelbaum E."/>
            <person name="Cordes M."/>
            <person name="Lek S."/>
            <person name="Wollam A."/>
            <person name="Pepin K.H."/>
            <person name="Palsikar V.B."/>
            <person name="Mitreva M."/>
            <person name="Wilson R.K."/>
        </authorList>
    </citation>
    <scope>NUCLEOTIDE SEQUENCE [LARGE SCALE GENOMIC DNA]</scope>
    <source>
        <strain evidence="2 3">F0530</strain>
    </source>
</reference>
<evidence type="ECO:0000256" key="1">
    <source>
        <dbReference type="SAM" id="MobiDB-lite"/>
    </source>
</evidence>